<dbReference type="Pfam" id="PF04229">
    <property type="entry name" value="GrpB"/>
    <property type="match status" value="1"/>
</dbReference>
<dbReference type="PANTHER" id="PTHR34822:SF1">
    <property type="entry name" value="GRPB FAMILY PROTEIN"/>
    <property type="match status" value="1"/>
</dbReference>
<dbReference type="PANTHER" id="PTHR34822">
    <property type="entry name" value="GRPB DOMAIN PROTEIN (AFU_ORTHOLOGUE AFUA_1G01530)"/>
    <property type="match status" value="1"/>
</dbReference>
<dbReference type="Gene3D" id="3.30.460.10">
    <property type="entry name" value="Beta Polymerase, domain 2"/>
    <property type="match status" value="1"/>
</dbReference>
<sequence length="283" mass="30977">MRPALQPLTRPDPLPHGRPATLHRGPAAARRPVESTMDGTARRRARSALHSPGDPRCGAGSAGRPGSTPGNRWYFCLSRAADRPQWSPAAILRGAPPGGLPTMDRVIPVRGRYDYTVELVPYDDGVVAQYEQDRAVVSGVLGLLAREIEPIGSRLVPGIWAKPIMDLLVLVGDRDAPRAASRLARRGFHKIPLAELSRTMLRRYRLGTGEPDLHVHLVGPAVWAASPEREFYRLLRERPAAAEAYSAVKRLALEISGGDPQRYSAVKGQFIEWLATTVHPGRP</sequence>
<keyword evidence="3" id="KW-1185">Reference proteome</keyword>
<evidence type="ECO:0000313" key="3">
    <source>
        <dbReference type="Proteomes" id="UP000006281"/>
    </source>
</evidence>
<reference evidence="2 3" key="1">
    <citation type="journal article" date="2012" name="BMC Genomics">
        <title>Complete genome sequence of Saccharothrix espanaensis DSM 44229T and comparison to the other completely sequenced Pseudonocardiaceae.</title>
        <authorList>
            <person name="Strobel T."/>
            <person name="Al-Dilaimi A."/>
            <person name="Blom J."/>
            <person name="Gessner A."/>
            <person name="Kalinowski J."/>
            <person name="Luzhetska M."/>
            <person name="Puhler A."/>
            <person name="Szczepanowski R."/>
            <person name="Bechthold A."/>
            <person name="Ruckert C."/>
        </authorList>
    </citation>
    <scope>NUCLEOTIDE SEQUENCE [LARGE SCALE GENOMIC DNA]</scope>
    <source>
        <strain evidence="3">ATCC 51144 / DSM 44229 / JCM 9112 / NBRC 15066 / NRRL 15764</strain>
    </source>
</reference>
<dbReference type="eggNOG" id="COG2320">
    <property type="taxonomic scope" value="Bacteria"/>
</dbReference>
<protein>
    <recommendedName>
        <fullName evidence="4">GrpB family protein</fullName>
    </recommendedName>
</protein>
<dbReference type="InterPro" id="IPR043519">
    <property type="entry name" value="NT_sf"/>
</dbReference>
<dbReference type="HOGENOM" id="CLU_983131_0_0_11"/>
<proteinExistence type="predicted"/>
<evidence type="ECO:0000313" key="2">
    <source>
        <dbReference type="EMBL" id="CCH31326.1"/>
    </source>
</evidence>
<name>K0JYW2_SACES</name>
<dbReference type="SUPFAM" id="SSF81301">
    <property type="entry name" value="Nucleotidyltransferase"/>
    <property type="match status" value="1"/>
</dbReference>
<accession>K0JYW2</accession>
<dbReference type="KEGG" id="sesp:BN6_40400"/>
<dbReference type="STRING" id="1179773.BN6_40400"/>
<dbReference type="PATRIC" id="fig|1179773.3.peg.4044"/>
<feature type="region of interest" description="Disordered" evidence="1">
    <location>
        <begin position="1"/>
        <end position="66"/>
    </location>
</feature>
<dbReference type="AlphaFoldDB" id="K0JYW2"/>
<dbReference type="Proteomes" id="UP000006281">
    <property type="component" value="Chromosome"/>
</dbReference>
<organism evidence="2 3">
    <name type="scientific">Saccharothrix espanaensis (strain ATCC 51144 / DSM 44229 / JCM 9112 / NBRC 15066 / NRRL 15764)</name>
    <dbReference type="NCBI Taxonomy" id="1179773"/>
    <lineage>
        <taxon>Bacteria</taxon>
        <taxon>Bacillati</taxon>
        <taxon>Actinomycetota</taxon>
        <taxon>Actinomycetes</taxon>
        <taxon>Pseudonocardiales</taxon>
        <taxon>Pseudonocardiaceae</taxon>
        <taxon>Saccharothrix</taxon>
    </lineage>
</organism>
<evidence type="ECO:0000256" key="1">
    <source>
        <dbReference type="SAM" id="MobiDB-lite"/>
    </source>
</evidence>
<evidence type="ECO:0008006" key="4">
    <source>
        <dbReference type="Google" id="ProtNLM"/>
    </source>
</evidence>
<gene>
    <name evidence="2" type="ordered locus">BN6_40400</name>
</gene>
<dbReference type="EMBL" id="HE804045">
    <property type="protein sequence ID" value="CCH31326.1"/>
    <property type="molecule type" value="Genomic_DNA"/>
</dbReference>
<dbReference type="InterPro" id="IPR007344">
    <property type="entry name" value="GrpB/CoaE"/>
</dbReference>